<evidence type="ECO:0000313" key="2">
    <source>
        <dbReference type="EMBL" id="KAK6510515.1"/>
    </source>
</evidence>
<dbReference type="EMBL" id="JAVHJM010000007">
    <property type="protein sequence ID" value="KAK6510515.1"/>
    <property type="molecule type" value="Genomic_DNA"/>
</dbReference>
<dbReference type="Proteomes" id="UP001307849">
    <property type="component" value="Unassembled WGS sequence"/>
</dbReference>
<evidence type="ECO:0000313" key="3">
    <source>
        <dbReference type="Proteomes" id="UP001307849"/>
    </source>
</evidence>
<accession>A0AAN8N2I9</accession>
<proteinExistence type="predicted"/>
<organism evidence="2 3">
    <name type="scientific">Arthrobotrys conoides</name>
    <dbReference type="NCBI Taxonomy" id="74498"/>
    <lineage>
        <taxon>Eukaryota</taxon>
        <taxon>Fungi</taxon>
        <taxon>Dikarya</taxon>
        <taxon>Ascomycota</taxon>
        <taxon>Pezizomycotina</taxon>
        <taxon>Orbiliomycetes</taxon>
        <taxon>Orbiliales</taxon>
        <taxon>Orbiliaceae</taxon>
        <taxon>Arthrobotrys</taxon>
    </lineage>
</organism>
<reference evidence="2 3" key="1">
    <citation type="submission" date="2019-10" db="EMBL/GenBank/DDBJ databases">
        <authorList>
            <person name="Palmer J.M."/>
        </authorList>
    </citation>
    <scope>NUCLEOTIDE SEQUENCE [LARGE SCALE GENOMIC DNA]</scope>
    <source>
        <strain evidence="2 3">TWF506</strain>
    </source>
</reference>
<sequence>MTTTNSVKRQEQSVSQASEIETSKTNEDIFSHSPLEATCGPLLHNISYVPRANESTEGLNTSVRPAEEVQDSHEPEISEIAVRVLDHKNAKAILNGATNEKGVKFSSKFSLVNAQPPVAKMLLKAAHSKLIWIHVDAIFVPQDTAAGENQVATWKLLKTMAETEGCLTAPNGFKNPVLMVAHALDQKGCKMKALKWPALTCPHYLASYLSYQEQETADPQHAKGVKLGERLSEQFKLGHLFRVGSTKAPPATQRGGDADGLPSIEDHEFTGTFTASGNGFLYTPSDEDCRRLGGGKGPKTG</sequence>
<feature type="region of interest" description="Disordered" evidence="1">
    <location>
        <begin position="1"/>
        <end position="32"/>
    </location>
</feature>
<dbReference type="AlphaFoldDB" id="A0AAN8N2I9"/>
<name>A0AAN8N2I9_9PEZI</name>
<protein>
    <submittedName>
        <fullName evidence="2">Uncharacterized protein</fullName>
    </submittedName>
</protein>
<evidence type="ECO:0000256" key="1">
    <source>
        <dbReference type="SAM" id="MobiDB-lite"/>
    </source>
</evidence>
<comment type="caution">
    <text evidence="2">The sequence shown here is derived from an EMBL/GenBank/DDBJ whole genome shotgun (WGS) entry which is preliminary data.</text>
</comment>
<keyword evidence="3" id="KW-1185">Reference proteome</keyword>
<feature type="compositionally biased region" description="Polar residues" evidence="1">
    <location>
        <begin position="1"/>
        <end position="20"/>
    </location>
</feature>
<feature type="compositionally biased region" description="Basic and acidic residues" evidence="1">
    <location>
        <begin position="21"/>
        <end position="30"/>
    </location>
</feature>
<gene>
    <name evidence="2" type="ORF">TWF506_009621</name>
</gene>